<evidence type="ECO:0000256" key="3">
    <source>
        <dbReference type="ARBA" id="ARBA00023235"/>
    </source>
</evidence>
<proteinExistence type="inferred from homology"/>
<dbReference type="SUPFAM" id="SSF55120">
    <property type="entry name" value="Pseudouridine synthase"/>
    <property type="match status" value="1"/>
</dbReference>
<comment type="caution">
    <text evidence="9">The sequence shown here is derived from an EMBL/GenBank/DDBJ whole genome shotgun (WGS) entry which is preliminary data.</text>
</comment>
<dbReference type="RefSeq" id="WP_192031407.1">
    <property type="nucleotide sequence ID" value="NZ_JACYTR010000075.1"/>
</dbReference>
<evidence type="ECO:0000259" key="8">
    <source>
        <dbReference type="Pfam" id="PF01416"/>
    </source>
</evidence>
<evidence type="ECO:0000256" key="7">
    <source>
        <dbReference type="RuleBase" id="RU003792"/>
    </source>
</evidence>
<feature type="binding site" evidence="4 6">
    <location>
        <position position="109"/>
    </location>
    <ligand>
        <name>substrate</name>
    </ligand>
</feature>
<comment type="subunit">
    <text evidence="4">Homodimer.</text>
</comment>
<evidence type="ECO:0000313" key="10">
    <source>
        <dbReference type="Proteomes" id="UP000613768"/>
    </source>
</evidence>
<dbReference type="HAMAP" id="MF_00171">
    <property type="entry name" value="TruA"/>
    <property type="match status" value="1"/>
</dbReference>
<evidence type="ECO:0000313" key="9">
    <source>
        <dbReference type="EMBL" id="MBD8527985.1"/>
    </source>
</evidence>
<dbReference type="PANTHER" id="PTHR11142">
    <property type="entry name" value="PSEUDOURIDYLATE SYNTHASE"/>
    <property type="match status" value="1"/>
</dbReference>
<protein>
    <recommendedName>
        <fullName evidence="4">tRNA pseudouridine synthase A</fullName>
        <ecNumber evidence="4">5.4.99.12</ecNumber>
    </recommendedName>
    <alternativeName>
        <fullName evidence="4">tRNA pseudouridine(38-40) synthase</fullName>
    </alternativeName>
    <alternativeName>
        <fullName evidence="4">tRNA pseudouridylate synthase I</fullName>
    </alternativeName>
    <alternativeName>
        <fullName evidence="4">tRNA-uridine isomerase I</fullName>
    </alternativeName>
</protein>
<comment type="catalytic activity">
    <reaction evidence="4 7">
        <text>uridine(38/39/40) in tRNA = pseudouridine(38/39/40) in tRNA</text>
        <dbReference type="Rhea" id="RHEA:22376"/>
        <dbReference type="Rhea" id="RHEA-COMP:10085"/>
        <dbReference type="Rhea" id="RHEA-COMP:10087"/>
        <dbReference type="ChEBI" id="CHEBI:65314"/>
        <dbReference type="ChEBI" id="CHEBI:65315"/>
        <dbReference type="EC" id="5.4.99.12"/>
    </reaction>
</comment>
<dbReference type="FunFam" id="3.30.70.580:FF:000001">
    <property type="entry name" value="tRNA pseudouridine synthase A"/>
    <property type="match status" value="1"/>
</dbReference>
<comment type="similarity">
    <text evidence="1 4 7">Belongs to the tRNA pseudouridine synthase TruA family.</text>
</comment>
<dbReference type="InterPro" id="IPR020094">
    <property type="entry name" value="TruA/RsuA/RluB/E/F_N"/>
</dbReference>
<dbReference type="InterPro" id="IPR020097">
    <property type="entry name" value="PsdUridine_synth_TruA_a/b_dom"/>
</dbReference>
<evidence type="ECO:0000256" key="5">
    <source>
        <dbReference type="PIRSR" id="PIRSR001430-1"/>
    </source>
</evidence>
<dbReference type="InterPro" id="IPR020103">
    <property type="entry name" value="PsdUridine_synth_cat_dom_sf"/>
</dbReference>
<feature type="domain" description="Pseudouridine synthase I TruA alpha/beta" evidence="8">
    <location>
        <begin position="6"/>
        <end position="102"/>
    </location>
</feature>
<dbReference type="GO" id="GO:0031119">
    <property type="term" value="P:tRNA pseudouridine synthesis"/>
    <property type="evidence" value="ECO:0007669"/>
    <property type="project" value="UniProtKB-UniRule"/>
</dbReference>
<dbReference type="Gene3D" id="3.30.70.580">
    <property type="entry name" value="Pseudouridine synthase I, catalytic domain, N-terminal subdomain"/>
    <property type="match status" value="1"/>
</dbReference>
<dbReference type="EMBL" id="JACYTR010000075">
    <property type="protein sequence ID" value="MBD8527985.1"/>
    <property type="molecule type" value="Genomic_DNA"/>
</dbReference>
<evidence type="ECO:0000256" key="2">
    <source>
        <dbReference type="ARBA" id="ARBA00022694"/>
    </source>
</evidence>
<keyword evidence="2 4" id="KW-0819">tRNA processing</keyword>
<evidence type="ECO:0000256" key="6">
    <source>
        <dbReference type="PIRSR" id="PIRSR001430-2"/>
    </source>
</evidence>
<reference evidence="9 10" key="1">
    <citation type="submission" date="2020-09" db="EMBL/GenBank/DDBJ databases">
        <title>Pseudoxanthomonas sp. CAU 1598 isolated from sand of Yaerae Beach.</title>
        <authorList>
            <person name="Kim W."/>
        </authorList>
    </citation>
    <scope>NUCLEOTIDE SEQUENCE [LARGE SCALE GENOMIC DNA]</scope>
    <source>
        <strain evidence="9 10">CAU 1598</strain>
    </source>
</reference>
<feature type="domain" description="Pseudouridine synthase I TruA alpha/beta" evidence="8">
    <location>
        <begin position="142"/>
        <end position="244"/>
    </location>
</feature>
<sequence>MRLALAVEYDGTDFLGWQRLSHGRTVQAELESALSRVANHPIEVVCAGRTDSGVHASGQVVHFDSDAERSDYAWMMGCNSLLPDGISVRWVRPVEENFHARYRAESRRYRYRILNRAARPGLLHRFVAWERRELDADAMQRAAQVLLGEQDFSAFRTSQCQAKHPRRTLKEIVVARSGLEIRIEVEANAFLHHMVRNIVGSLIPIGRGERPLEWLQELLAGKDRAVAGPTAAAQGLCFLGPRYPGHYGLPSAIDAAEANP</sequence>
<comment type="function">
    <text evidence="4">Formation of pseudouridine at positions 38, 39 and 40 in the anticodon stem and loop of transfer RNAs.</text>
</comment>
<dbReference type="Gene3D" id="3.30.70.660">
    <property type="entry name" value="Pseudouridine synthase I, catalytic domain, C-terminal subdomain"/>
    <property type="match status" value="1"/>
</dbReference>
<dbReference type="PANTHER" id="PTHR11142:SF0">
    <property type="entry name" value="TRNA PSEUDOURIDINE SYNTHASE-LIKE 1"/>
    <property type="match status" value="1"/>
</dbReference>
<dbReference type="PIRSF" id="PIRSF001430">
    <property type="entry name" value="tRNA_psdUrid_synth"/>
    <property type="match status" value="1"/>
</dbReference>
<dbReference type="InterPro" id="IPR020095">
    <property type="entry name" value="PsdUridine_synth_TruA_C"/>
</dbReference>
<organism evidence="9 10">
    <name type="scientific">Pseudomarimonas arenosa</name>
    <dbReference type="NCBI Taxonomy" id="2774145"/>
    <lineage>
        <taxon>Bacteria</taxon>
        <taxon>Pseudomonadati</taxon>
        <taxon>Pseudomonadota</taxon>
        <taxon>Gammaproteobacteria</taxon>
        <taxon>Lysobacterales</taxon>
        <taxon>Lysobacteraceae</taxon>
        <taxon>Pseudomarimonas</taxon>
    </lineage>
</organism>
<evidence type="ECO:0000256" key="1">
    <source>
        <dbReference type="ARBA" id="ARBA00009375"/>
    </source>
</evidence>
<gene>
    <name evidence="4 9" type="primary">truA</name>
    <name evidence="9" type="ORF">IFO71_19735</name>
</gene>
<dbReference type="EC" id="5.4.99.12" evidence="4"/>
<keyword evidence="10" id="KW-1185">Reference proteome</keyword>
<dbReference type="Pfam" id="PF01416">
    <property type="entry name" value="PseudoU_synth_1"/>
    <property type="match status" value="2"/>
</dbReference>
<evidence type="ECO:0000256" key="4">
    <source>
        <dbReference type="HAMAP-Rule" id="MF_00171"/>
    </source>
</evidence>
<dbReference type="Proteomes" id="UP000613768">
    <property type="component" value="Unassembled WGS sequence"/>
</dbReference>
<comment type="caution">
    <text evidence="4">Lacks conserved residue(s) required for the propagation of feature annotation.</text>
</comment>
<dbReference type="NCBIfam" id="TIGR00071">
    <property type="entry name" value="hisT_truA"/>
    <property type="match status" value="1"/>
</dbReference>
<keyword evidence="3 4" id="KW-0413">Isomerase</keyword>
<dbReference type="GO" id="GO:0160147">
    <property type="term" value="F:tRNA pseudouridine(38-40) synthase activity"/>
    <property type="evidence" value="ECO:0007669"/>
    <property type="project" value="UniProtKB-EC"/>
</dbReference>
<name>A0AAW3ZP96_9GAMM</name>
<dbReference type="AlphaFoldDB" id="A0AAW3ZP96"/>
<dbReference type="GO" id="GO:0003723">
    <property type="term" value="F:RNA binding"/>
    <property type="evidence" value="ECO:0007669"/>
    <property type="project" value="InterPro"/>
</dbReference>
<accession>A0AAW3ZP96</accession>
<dbReference type="CDD" id="cd02570">
    <property type="entry name" value="PseudoU_synth_EcTruA"/>
    <property type="match status" value="1"/>
</dbReference>
<feature type="active site" description="Nucleophile" evidence="4 5">
    <location>
        <position position="51"/>
    </location>
</feature>
<dbReference type="InterPro" id="IPR001406">
    <property type="entry name" value="PsdUridine_synth_TruA"/>
</dbReference>